<dbReference type="SMART" id="SM00849">
    <property type="entry name" value="Lactamase_B"/>
    <property type="match status" value="1"/>
</dbReference>
<keyword evidence="2" id="KW-0479">Metal-binding</keyword>
<dbReference type="Pfam" id="PF00753">
    <property type="entry name" value="Lactamase_B"/>
    <property type="match status" value="1"/>
</dbReference>
<dbReference type="AlphaFoldDB" id="A0A1K2I0C8"/>
<comment type="similarity">
    <text evidence="1">Belongs to the metallo-beta-lactamase superfamily.</text>
</comment>
<evidence type="ECO:0000313" key="7">
    <source>
        <dbReference type="EMBL" id="SFZ85651.1"/>
    </source>
</evidence>
<keyword evidence="3" id="KW-0378">Hydrolase</keyword>
<feature type="chain" id="PRO_5012114475" evidence="5">
    <location>
        <begin position="36"/>
        <end position="314"/>
    </location>
</feature>
<dbReference type="Proteomes" id="UP000183447">
    <property type="component" value="Unassembled WGS sequence"/>
</dbReference>
<dbReference type="CDD" id="cd07720">
    <property type="entry name" value="OPHC2-like_MBL-fold"/>
    <property type="match status" value="1"/>
</dbReference>
<dbReference type="PANTHER" id="PTHR42978">
    <property type="entry name" value="QUORUM-QUENCHING LACTONASE YTNP-RELATED-RELATED"/>
    <property type="match status" value="1"/>
</dbReference>
<accession>A0A1K2I0C8</accession>
<evidence type="ECO:0000313" key="8">
    <source>
        <dbReference type="Proteomes" id="UP000183447"/>
    </source>
</evidence>
<proteinExistence type="inferred from homology"/>
<dbReference type="InterPro" id="IPR006311">
    <property type="entry name" value="TAT_signal"/>
</dbReference>
<dbReference type="GO" id="GO:0046872">
    <property type="term" value="F:metal ion binding"/>
    <property type="evidence" value="ECO:0007669"/>
    <property type="project" value="UniProtKB-KW"/>
</dbReference>
<dbReference type="SUPFAM" id="SSF56281">
    <property type="entry name" value="Metallo-hydrolase/oxidoreductase"/>
    <property type="match status" value="1"/>
</dbReference>
<evidence type="ECO:0000256" key="3">
    <source>
        <dbReference type="ARBA" id="ARBA00022801"/>
    </source>
</evidence>
<feature type="domain" description="Metallo-beta-lactamase" evidence="6">
    <location>
        <begin position="99"/>
        <end position="285"/>
    </location>
</feature>
<dbReference type="EMBL" id="FPKU01000002">
    <property type="protein sequence ID" value="SFZ85651.1"/>
    <property type="molecule type" value="Genomic_DNA"/>
</dbReference>
<sequence>MAMTLTRRNALFAGAALPLATALGSSLFATTSARAAAPLAGPSTPIHYRVKLGSFDVTALRSGGSAMENPQQTFGLNVSPEEFTAVSDANFIPADRSFNTFSPAIVNTGSELVLFDTGLNPAGITAALAAAGYTPDQVDVVVLTHMHGDHIGGLAGEAGPTFPNARYVTGQAEYDYWAGAGNEGFDTRVRPLADKFTFLEDGGSPVSGITAVAAFGHTPGMFGYMIESDGKQLMLTADMANHAVWSVNNPDWEVRFDMDKPAAAETRRRILGMLATDRIPFLAYHLPFPGIGYVEEAGDGFRHVPMGYQLLLEG</sequence>
<keyword evidence="8" id="KW-1185">Reference proteome</keyword>
<feature type="signal peptide" evidence="5">
    <location>
        <begin position="1"/>
        <end position="35"/>
    </location>
</feature>
<evidence type="ECO:0000256" key="4">
    <source>
        <dbReference type="ARBA" id="ARBA00022833"/>
    </source>
</evidence>
<name>A0A1K2I0C8_9HYPH</name>
<dbReference type="PROSITE" id="PS51318">
    <property type="entry name" value="TAT"/>
    <property type="match status" value="1"/>
</dbReference>
<dbReference type="Gene3D" id="3.60.15.10">
    <property type="entry name" value="Ribonuclease Z/Hydroxyacylglutathione hydrolase-like"/>
    <property type="match status" value="1"/>
</dbReference>
<evidence type="ECO:0000256" key="5">
    <source>
        <dbReference type="SAM" id="SignalP"/>
    </source>
</evidence>
<dbReference type="InterPro" id="IPR001279">
    <property type="entry name" value="Metallo-B-lactamas"/>
</dbReference>
<dbReference type="PANTHER" id="PTHR42978:SF6">
    <property type="entry name" value="QUORUM-QUENCHING LACTONASE YTNP-RELATED"/>
    <property type="match status" value="1"/>
</dbReference>
<evidence type="ECO:0000259" key="6">
    <source>
        <dbReference type="SMART" id="SM00849"/>
    </source>
</evidence>
<organism evidence="7 8">
    <name type="scientific">Devosia enhydra</name>
    <dbReference type="NCBI Taxonomy" id="665118"/>
    <lineage>
        <taxon>Bacteria</taxon>
        <taxon>Pseudomonadati</taxon>
        <taxon>Pseudomonadota</taxon>
        <taxon>Alphaproteobacteria</taxon>
        <taxon>Hyphomicrobiales</taxon>
        <taxon>Devosiaceae</taxon>
        <taxon>Devosia</taxon>
    </lineage>
</organism>
<dbReference type="GO" id="GO:0016787">
    <property type="term" value="F:hydrolase activity"/>
    <property type="evidence" value="ECO:0007669"/>
    <property type="project" value="UniProtKB-KW"/>
</dbReference>
<dbReference type="InterPro" id="IPR051013">
    <property type="entry name" value="MBL_superfamily_lactonases"/>
</dbReference>
<evidence type="ECO:0000256" key="1">
    <source>
        <dbReference type="ARBA" id="ARBA00007749"/>
    </source>
</evidence>
<dbReference type="OrthoDB" id="9773738at2"/>
<keyword evidence="5" id="KW-0732">Signal</keyword>
<evidence type="ECO:0000256" key="2">
    <source>
        <dbReference type="ARBA" id="ARBA00022723"/>
    </source>
</evidence>
<keyword evidence="4" id="KW-0862">Zinc</keyword>
<protein>
    <submittedName>
        <fullName evidence="7">Glyoxylase, beta-lactamase superfamily II</fullName>
    </submittedName>
</protein>
<dbReference type="InterPro" id="IPR036866">
    <property type="entry name" value="RibonucZ/Hydroxyglut_hydro"/>
</dbReference>
<reference evidence="7 8" key="1">
    <citation type="submission" date="2016-11" db="EMBL/GenBank/DDBJ databases">
        <authorList>
            <person name="Jaros S."/>
            <person name="Januszkiewicz K."/>
            <person name="Wedrychowicz H."/>
        </authorList>
    </citation>
    <scope>NUCLEOTIDE SEQUENCE [LARGE SCALE GENOMIC DNA]</scope>
    <source>
        <strain evidence="7 8">ATCC 23634</strain>
    </source>
</reference>
<dbReference type="STRING" id="665118.SAMN02983003_2817"/>
<gene>
    <name evidence="7" type="ORF">SAMN02983003_2817</name>
</gene>
<dbReference type="RefSeq" id="WP_143145804.1">
    <property type="nucleotide sequence ID" value="NZ_FPKU01000002.1"/>
</dbReference>